<dbReference type="SUPFAM" id="SSF55729">
    <property type="entry name" value="Acyl-CoA N-acyltransferases (Nat)"/>
    <property type="match status" value="1"/>
</dbReference>
<dbReference type="RefSeq" id="WP_233725083.1">
    <property type="nucleotide sequence ID" value="NZ_JAJVCN010000001.1"/>
</dbReference>
<reference evidence="2 3" key="1">
    <citation type="submission" date="2021-12" db="EMBL/GenBank/DDBJ databases">
        <title>Genome sequence of Kibdelosporangium philippinense ATCC 49844.</title>
        <authorList>
            <person name="Fedorov E.A."/>
            <person name="Omeragic M."/>
            <person name="Shalygina K.F."/>
            <person name="Maclea K.S."/>
        </authorList>
    </citation>
    <scope>NUCLEOTIDE SEQUENCE [LARGE SCALE GENOMIC DNA]</scope>
    <source>
        <strain evidence="2 3">ATCC 49844</strain>
    </source>
</reference>
<evidence type="ECO:0000313" key="2">
    <source>
        <dbReference type="EMBL" id="MCE7003499.1"/>
    </source>
</evidence>
<dbReference type="InterPro" id="IPR000182">
    <property type="entry name" value="GNAT_dom"/>
</dbReference>
<dbReference type="EMBL" id="JAJVCN010000001">
    <property type="protein sequence ID" value="MCE7003499.1"/>
    <property type="molecule type" value="Genomic_DNA"/>
</dbReference>
<evidence type="ECO:0000259" key="1">
    <source>
        <dbReference type="Pfam" id="PF13302"/>
    </source>
</evidence>
<protein>
    <submittedName>
        <fullName evidence="2">GNAT family N-acetyltransferase</fullName>
    </submittedName>
</protein>
<dbReference type="InterPro" id="IPR016181">
    <property type="entry name" value="Acyl_CoA_acyltransferase"/>
</dbReference>
<dbReference type="Proteomes" id="UP001521150">
    <property type="component" value="Unassembled WGS sequence"/>
</dbReference>
<feature type="domain" description="N-acetyltransferase" evidence="1">
    <location>
        <begin position="6"/>
        <end position="96"/>
    </location>
</feature>
<proteinExistence type="predicted"/>
<dbReference type="Gene3D" id="3.40.630.30">
    <property type="match status" value="1"/>
</dbReference>
<keyword evidence="3" id="KW-1185">Reference proteome</keyword>
<organism evidence="2 3">
    <name type="scientific">Kibdelosporangium philippinense</name>
    <dbReference type="NCBI Taxonomy" id="211113"/>
    <lineage>
        <taxon>Bacteria</taxon>
        <taxon>Bacillati</taxon>
        <taxon>Actinomycetota</taxon>
        <taxon>Actinomycetes</taxon>
        <taxon>Pseudonocardiales</taxon>
        <taxon>Pseudonocardiaceae</taxon>
        <taxon>Kibdelosporangium</taxon>
    </lineage>
</organism>
<sequence>MLKTDRLAIRAFQADDAAAFAAYRSDPEVARYQSWDTPLLLQEAAAEVAGHASGDPSGTGWYQWAVARDGLLIGDVGVNMHENRMQAEIGNMLVRPREWLVALEHA</sequence>
<dbReference type="Pfam" id="PF13302">
    <property type="entry name" value="Acetyltransf_3"/>
    <property type="match status" value="1"/>
</dbReference>
<accession>A0ABS8Z6I9</accession>
<comment type="caution">
    <text evidence="2">The sequence shown here is derived from an EMBL/GenBank/DDBJ whole genome shotgun (WGS) entry which is preliminary data.</text>
</comment>
<name>A0ABS8Z6I9_9PSEU</name>
<evidence type="ECO:0000313" key="3">
    <source>
        <dbReference type="Proteomes" id="UP001521150"/>
    </source>
</evidence>
<gene>
    <name evidence="2" type="ORF">LWC34_11760</name>
</gene>